<reference evidence="1 2" key="1">
    <citation type="submission" date="2019-04" db="EMBL/GenBank/DDBJ databases">
        <title>Draft genome of the big-headed turtle Platysternon megacephalum.</title>
        <authorList>
            <person name="Gong S."/>
        </authorList>
    </citation>
    <scope>NUCLEOTIDE SEQUENCE [LARGE SCALE GENOMIC DNA]</scope>
    <source>
        <strain evidence="1">DO16091913</strain>
        <tissue evidence="1">Muscle</tissue>
    </source>
</reference>
<evidence type="ECO:0000313" key="1">
    <source>
        <dbReference type="EMBL" id="TFJ95008.1"/>
    </source>
</evidence>
<reference evidence="1 2" key="2">
    <citation type="submission" date="2019-04" db="EMBL/GenBank/DDBJ databases">
        <title>The genome sequence of big-headed turtle.</title>
        <authorList>
            <person name="Gong S."/>
        </authorList>
    </citation>
    <scope>NUCLEOTIDE SEQUENCE [LARGE SCALE GENOMIC DNA]</scope>
    <source>
        <strain evidence="1">DO16091913</strain>
        <tissue evidence="1">Muscle</tissue>
    </source>
</reference>
<organism evidence="1 2">
    <name type="scientific">Platysternon megacephalum</name>
    <name type="common">big-headed turtle</name>
    <dbReference type="NCBI Taxonomy" id="55544"/>
    <lineage>
        <taxon>Eukaryota</taxon>
        <taxon>Metazoa</taxon>
        <taxon>Chordata</taxon>
        <taxon>Craniata</taxon>
        <taxon>Vertebrata</taxon>
        <taxon>Euteleostomi</taxon>
        <taxon>Archelosauria</taxon>
        <taxon>Testudinata</taxon>
        <taxon>Testudines</taxon>
        <taxon>Cryptodira</taxon>
        <taxon>Durocryptodira</taxon>
        <taxon>Testudinoidea</taxon>
        <taxon>Platysternidae</taxon>
        <taxon>Platysternon</taxon>
    </lineage>
</organism>
<dbReference type="EMBL" id="QXTE01017573">
    <property type="protein sequence ID" value="TFJ95008.1"/>
    <property type="molecule type" value="Genomic_DNA"/>
</dbReference>
<accession>A0A4D9DD29</accession>
<protein>
    <submittedName>
        <fullName evidence="1">50S ribosomal protein L14</fullName>
    </submittedName>
</protein>
<dbReference type="Proteomes" id="UP000297703">
    <property type="component" value="Unassembled WGS sequence"/>
</dbReference>
<sequence>MEFTQGHTHTSETAAVELDSTAHSRTNQQATGQFSMRLPARAREKEPELWVHTEHQPGNQCWNKGHVSDLQYLTNQGFHYRYNQTVNLSAGNHKCSFPLVRDRAGREWSSLGLGTAISAGAADLATRLSELLPSSTAKPCILLWNRLASAMQN</sequence>
<keyword evidence="1" id="KW-0689">Ribosomal protein</keyword>
<comment type="caution">
    <text evidence="1">The sequence shown here is derived from an EMBL/GenBank/DDBJ whole genome shotgun (WGS) entry which is preliminary data.</text>
</comment>
<gene>
    <name evidence="1" type="ORF">DR999_PMT23633</name>
</gene>
<dbReference type="AlphaFoldDB" id="A0A4D9DD29"/>
<dbReference type="GO" id="GO:0005840">
    <property type="term" value="C:ribosome"/>
    <property type="evidence" value="ECO:0007669"/>
    <property type="project" value="UniProtKB-KW"/>
</dbReference>
<name>A0A4D9DD29_9SAUR</name>
<evidence type="ECO:0000313" key="2">
    <source>
        <dbReference type="Proteomes" id="UP000297703"/>
    </source>
</evidence>
<keyword evidence="2" id="KW-1185">Reference proteome</keyword>
<proteinExistence type="predicted"/>
<keyword evidence="1" id="KW-0687">Ribonucleoprotein</keyword>